<evidence type="ECO:0000313" key="3">
    <source>
        <dbReference type="Proteomes" id="UP000193560"/>
    </source>
</evidence>
<protein>
    <submittedName>
        <fullName evidence="2">Thaumatin</fullName>
    </submittedName>
</protein>
<dbReference type="STRING" id="90262.A0A1X2I1X0"/>
<evidence type="ECO:0000256" key="1">
    <source>
        <dbReference type="PIRSR" id="PIRSR002703-1"/>
    </source>
</evidence>
<feature type="disulfide bond" evidence="1">
    <location>
        <begin position="144"/>
        <end position="160"/>
    </location>
</feature>
<dbReference type="Pfam" id="PF00314">
    <property type="entry name" value="Thaumatin"/>
    <property type="match status" value="1"/>
</dbReference>
<dbReference type="EMBL" id="MCGE01000034">
    <property type="protein sequence ID" value="ORZ07628.1"/>
    <property type="molecule type" value="Genomic_DNA"/>
</dbReference>
<accession>A0A1X2I1X0</accession>
<feature type="disulfide bond" evidence="1">
    <location>
        <begin position="164"/>
        <end position="173"/>
    </location>
</feature>
<dbReference type="PROSITE" id="PS51367">
    <property type="entry name" value="THAUMATIN_2"/>
    <property type="match status" value="1"/>
</dbReference>
<dbReference type="SUPFAM" id="SSF49870">
    <property type="entry name" value="Osmotin, thaumatin-like protein"/>
    <property type="match status" value="1"/>
</dbReference>
<dbReference type="AlphaFoldDB" id="A0A1X2I1X0"/>
<dbReference type="Proteomes" id="UP000193560">
    <property type="component" value="Unassembled WGS sequence"/>
</dbReference>
<name>A0A1X2I1X0_9FUNG</name>
<feature type="disulfide bond" evidence="1">
    <location>
        <begin position="133"/>
        <end position="197"/>
    </location>
</feature>
<keyword evidence="1" id="KW-1015">Disulfide bond</keyword>
<sequence length="225" mass="23490">MLVFFSGQVQCGTRSITVKNNCPEKISIGVLTNGNSDPDGRFDLNKQGSRTISKPDTWGGRLFANPSCVGADAKGPHCGNAGAANPATLAEFFFKGANNKDYYDISLVDGYNIPASITPQGGSKKGGGDGKNCGSSNCKKLPDCPPNLAIKDGSGKVIGCQSSCSKTGDPKHCCVGQYDGPDKCKGDKQASNVKSACPDSYSFAYDDQTSTFACENPSGYTVTFC</sequence>
<keyword evidence="3" id="KW-1185">Reference proteome</keyword>
<gene>
    <name evidence="2" type="ORF">BCR42DRAFT_336420</name>
</gene>
<dbReference type="Gene3D" id="2.60.110.10">
    <property type="entry name" value="Thaumatin"/>
    <property type="match status" value="1"/>
</dbReference>
<dbReference type="OrthoDB" id="430315at2759"/>
<feature type="disulfide bond" evidence="1">
    <location>
        <begin position="22"/>
        <end position="225"/>
    </location>
</feature>
<reference evidence="2 3" key="1">
    <citation type="submission" date="2016-07" db="EMBL/GenBank/DDBJ databases">
        <title>Pervasive Adenine N6-methylation of Active Genes in Fungi.</title>
        <authorList>
            <consortium name="DOE Joint Genome Institute"/>
            <person name="Mondo S.J."/>
            <person name="Dannebaum R.O."/>
            <person name="Kuo R.C."/>
            <person name="Labutti K."/>
            <person name="Haridas S."/>
            <person name="Kuo A."/>
            <person name="Salamov A."/>
            <person name="Ahrendt S.R."/>
            <person name="Lipzen A."/>
            <person name="Sullivan W."/>
            <person name="Andreopoulos W.B."/>
            <person name="Clum A."/>
            <person name="Lindquist E."/>
            <person name="Daum C."/>
            <person name="Ramamoorthy G.K."/>
            <person name="Gryganskyi A."/>
            <person name="Culley D."/>
            <person name="Magnuson J.K."/>
            <person name="James T.Y."/>
            <person name="O'Malley M.A."/>
            <person name="Stajich J.E."/>
            <person name="Spatafora J.W."/>
            <person name="Visel A."/>
            <person name="Grigoriev I.V."/>
        </authorList>
    </citation>
    <scope>NUCLEOTIDE SEQUENCE [LARGE SCALE GENOMIC DNA]</scope>
    <source>
        <strain evidence="2 3">NRRL 1336</strain>
    </source>
</reference>
<comment type="caution">
    <text evidence="2">The sequence shown here is derived from an EMBL/GenBank/DDBJ whole genome shotgun (WGS) entry which is preliminary data.</text>
</comment>
<dbReference type="SMART" id="SM00205">
    <property type="entry name" value="THN"/>
    <property type="match status" value="1"/>
</dbReference>
<dbReference type="PANTHER" id="PTHR31013">
    <property type="entry name" value="THAUMATIN FAMILY PROTEIN-RELATED"/>
    <property type="match status" value="1"/>
</dbReference>
<dbReference type="PIRSF" id="PIRSF002703">
    <property type="entry name" value="Thaumatin"/>
    <property type="match status" value="1"/>
</dbReference>
<dbReference type="InterPro" id="IPR001938">
    <property type="entry name" value="Thaumatin"/>
</dbReference>
<feature type="disulfide bond" evidence="1">
    <location>
        <begin position="174"/>
        <end position="184"/>
    </location>
</feature>
<evidence type="ECO:0000313" key="2">
    <source>
        <dbReference type="EMBL" id="ORZ07628.1"/>
    </source>
</evidence>
<dbReference type="PANTHER" id="PTHR31013:SF12">
    <property type="entry name" value="PATHOGENESIS-RELATED PROTEIN 5-LIKE"/>
    <property type="match status" value="1"/>
</dbReference>
<dbReference type="InterPro" id="IPR037176">
    <property type="entry name" value="Osmotin/thaumatin-like_sf"/>
</dbReference>
<organism evidence="2 3">
    <name type="scientific">Absidia repens</name>
    <dbReference type="NCBI Taxonomy" id="90262"/>
    <lineage>
        <taxon>Eukaryota</taxon>
        <taxon>Fungi</taxon>
        <taxon>Fungi incertae sedis</taxon>
        <taxon>Mucoromycota</taxon>
        <taxon>Mucoromycotina</taxon>
        <taxon>Mucoromycetes</taxon>
        <taxon>Mucorales</taxon>
        <taxon>Cunninghamellaceae</taxon>
        <taxon>Absidia</taxon>
    </lineage>
</organism>
<proteinExistence type="predicted"/>
<dbReference type="PRINTS" id="PR00347">
    <property type="entry name" value="THAUMATIN"/>
</dbReference>